<feature type="region of interest" description="Disordered" evidence="1">
    <location>
        <begin position="346"/>
        <end position="384"/>
    </location>
</feature>
<name>A0A915DNJ8_9BILA</name>
<organism evidence="3 4">
    <name type="scientific">Ditylenchus dipsaci</name>
    <dbReference type="NCBI Taxonomy" id="166011"/>
    <lineage>
        <taxon>Eukaryota</taxon>
        <taxon>Metazoa</taxon>
        <taxon>Ecdysozoa</taxon>
        <taxon>Nematoda</taxon>
        <taxon>Chromadorea</taxon>
        <taxon>Rhabditida</taxon>
        <taxon>Tylenchina</taxon>
        <taxon>Tylenchomorpha</taxon>
        <taxon>Sphaerularioidea</taxon>
        <taxon>Anguinidae</taxon>
        <taxon>Anguininae</taxon>
        <taxon>Ditylenchus</taxon>
    </lineage>
</organism>
<dbReference type="Proteomes" id="UP000887574">
    <property type="component" value="Unplaced"/>
</dbReference>
<evidence type="ECO:0000313" key="3">
    <source>
        <dbReference type="Proteomes" id="UP000887574"/>
    </source>
</evidence>
<sequence length="384" mass="43101">MNVCEQLCEAILVDLLYHSMQLRLVFFLYLCCCLCESIDPPTTGASILPVTAVFALKQEDLPDEYTQFMIIESKTKDITVTLRPWHGALPGGLKIRLFTARSENLVFRMLPPNNDCMEISKKALFLFCPGNYSYAKFGWRTAKRYHVFEVGTSLNESRQVYSQKENGDVQFSIVKVEHSLAQLNVVGRVGGNYELSNSLMLQVPGNFEWKKAGDVNADLATESFPFYDDFEIGNDVNKWTPDFVKNFSKCYFQFLFSGDAYRVLSKDAVKVFSPRASTERTTPSEIESTEPPPTIKEPEKEPEESKLVSVLVGVSLFQCVFAFIVLCGFTGLIMFRYYFPKNEKPSADSMLQPSSAAATASRSTEAVRPAVSTPVDAAIKENKP</sequence>
<evidence type="ECO:0000256" key="1">
    <source>
        <dbReference type="SAM" id="MobiDB-lite"/>
    </source>
</evidence>
<proteinExistence type="predicted"/>
<dbReference type="WBParaSite" id="jg21326">
    <property type="protein sequence ID" value="jg21326"/>
    <property type="gene ID" value="jg21326"/>
</dbReference>
<accession>A0A915DNJ8</accession>
<dbReference type="AlphaFoldDB" id="A0A915DNJ8"/>
<keyword evidence="2" id="KW-1133">Transmembrane helix</keyword>
<keyword evidence="3" id="KW-1185">Reference proteome</keyword>
<protein>
    <submittedName>
        <fullName evidence="4">Uncharacterized protein</fullName>
    </submittedName>
</protein>
<evidence type="ECO:0000313" key="4">
    <source>
        <dbReference type="WBParaSite" id="jg21326"/>
    </source>
</evidence>
<evidence type="ECO:0000256" key="2">
    <source>
        <dbReference type="SAM" id="Phobius"/>
    </source>
</evidence>
<feature type="transmembrane region" description="Helical" evidence="2">
    <location>
        <begin position="307"/>
        <end position="335"/>
    </location>
</feature>
<feature type="compositionally biased region" description="Low complexity" evidence="1">
    <location>
        <begin position="354"/>
        <end position="364"/>
    </location>
</feature>
<feature type="region of interest" description="Disordered" evidence="1">
    <location>
        <begin position="279"/>
        <end position="301"/>
    </location>
</feature>
<reference evidence="4" key="1">
    <citation type="submission" date="2022-11" db="UniProtKB">
        <authorList>
            <consortium name="WormBaseParasite"/>
        </authorList>
    </citation>
    <scope>IDENTIFICATION</scope>
</reference>
<keyword evidence="2" id="KW-0472">Membrane</keyword>
<keyword evidence="2" id="KW-0812">Transmembrane</keyword>